<gene>
    <name evidence="10" type="ORF">FYJ84_02290</name>
</gene>
<dbReference type="SUPFAM" id="SSF89550">
    <property type="entry name" value="PHP domain-like"/>
    <property type="match status" value="1"/>
</dbReference>
<comment type="catalytic activity">
    <reaction evidence="7 8">
        <text>L-histidinol phosphate + H2O = L-histidinol + phosphate</text>
        <dbReference type="Rhea" id="RHEA:14465"/>
        <dbReference type="ChEBI" id="CHEBI:15377"/>
        <dbReference type="ChEBI" id="CHEBI:43474"/>
        <dbReference type="ChEBI" id="CHEBI:57699"/>
        <dbReference type="ChEBI" id="CHEBI:57980"/>
        <dbReference type="EC" id="3.1.3.15"/>
    </reaction>
</comment>
<evidence type="ECO:0000256" key="8">
    <source>
        <dbReference type="RuleBase" id="RU366003"/>
    </source>
</evidence>
<evidence type="ECO:0000256" key="4">
    <source>
        <dbReference type="ARBA" id="ARBA00022605"/>
    </source>
</evidence>
<evidence type="ECO:0000256" key="6">
    <source>
        <dbReference type="ARBA" id="ARBA00023102"/>
    </source>
</evidence>
<evidence type="ECO:0000256" key="7">
    <source>
        <dbReference type="ARBA" id="ARBA00049158"/>
    </source>
</evidence>
<organism evidence="10 11">
    <name type="scientific">Anaerovibrio slackiae</name>
    <dbReference type="NCBI Taxonomy" id="2652309"/>
    <lineage>
        <taxon>Bacteria</taxon>
        <taxon>Bacillati</taxon>
        <taxon>Bacillota</taxon>
        <taxon>Negativicutes</taxon>
        <taxon>Selenomonadales</taxon>
        <taxon>Selenomonadaceae</taxon>
        <taxon>Anaerovibrio</taxon>
    </lineage>
</organism>
<dbReference type="InterPro" id="IPR010140">
    <property type="entry name" value="Histidinol_P_phosphatase_HisJ"/>
</dbReference>
<comment type="similarity">
    <text evidence="2 8">Belongs to the PHP hydrolase family. HisK subfamily.</text>
</comment>
<dbReference type="GO" id="GO:0005737">
    <property type="term" value="C:cytoplasm"/>
    <property type="evidence" value="ECO:0007669"/>
    <property type="project" value="TreeGrafter"/>
</dbReference>
<keyword evidence="5 8" id="KW-0378">Hydrolase</keyword>
<evidence type="ECO:0000259" key="9">
    <source>
        <dbReference type="Pfam" id="PF02811"/>
    </source>
</evidence>
<evidence type="ECO:0000313" key="10">
    <source>
        <dbReference type="EMBL" id="MSU07817.1"/>
    </source>
</evidence>
<dbReference type="Proteomes" id="UP000433181">
    <property type="component" value="Unassembled WGS sequence"/>
</dbReference>
<dbReference type="GO" id="GO:0004401">
    <property type="term" value="F:histidinol-phosphatase activity"/>
    <property type="evidence" value="ECO:0007669"/>
    <property type="project" value="UniProtKB-UniRule"/>
</dbReference>
<evidence type="ECO:0000256" key="2">
    <source>
        <dbReference type="ARBA" id="ARBA00009152"/>
    </source>
</evidence>
<evidence type="ECO:0000313" key="11">
    <source>
        <dbReference type="Proteomes" id="UP000433181"/>
    </source>
</evidence>
<evidence type="ECO:0000256" key="5">
    <source>
        <dbReference type="ARBA" id="ARBA00022801"/>
    </source>
</evidence>
<sequence>MIFDNHSHTVFSSDSEMEAEAALEAAARQGLGLVFTEHYDYDYINTRHYKEMEFRFDAAGYWEKYLPYRGDSLRLGVEIGLSETSGAANREFLQGAPFDLVIGSIHIIDMLDLYYPDFYEGKSKAEAFGRYLRVMADMLRANPYIDVLGHIDYICRYAAYEDKELAYGDFAGLVDEVLKAAIDCDVVMELNTRRLGDSRAVEALLPVYRRYRELGGRYITLGSDAHAAENIGMNFRAALDMAEALELQPVTFEARKMAYCR</sequence>
<dbReference type="NCBIfam" id="TIGR01856">
    <property type="entry name" value="hisJ_fam"/>
    <property type="match status" value="1"/>
</dbReference>
<dbReference type="InterPro" id="IPR004013">
    <property type="entry name" value="PHP_dom"/>
</dbReference>
<dbReference type="EMBL" id="VUNR01000003">
    <property type="protein sequence ID" value="MSU07817.1"/>
    <property type="molecule type" value="Genomic_DNA"/>
</dbReference>
<dbReference type="UniPathway" id="UPA00031">
    <property type="reaction ID" value="UER00013"/>
</dbReference>
<feature type="domain" description="PHP" evidence="9">
    <location>
        <begin position="4"/>
        <end position="192"/>
    </location>
</feature>
<dbReference type="Pfam" id="PF02811">
    <property type="entry name" value="PHP"/>
    <property type="match status" value="1"/>
</dbReference>
<dbReference type="EC" id="3.1.3.15" evidence="3 8"/>
<name>A0A6I2UAT0_9FIRM</name>
<dbReference type="PANTHER" id="PTHR21039">
    <property type="entry name" value="HISTIDINOL PHOSPHATASE-RELATED"/>
    <property type="match status" value="1"/>
</dbReference>
<evidence type="ECO:0000256" key="1">
    <source>
        <dbReference type="ARBA" id="ARBA00004970"/>
    </source>
</evidence>
<dbReference type="InterPro" id="IPR016195">
    <property type="entry name" value="Pol/histidinol_Pase-like"/>
</dbReference>
<dbReference type="GO" id="GO:0000105">
    <property type="term" value="P:L-histidine biosynthetic process"/>
    <property type="evidence" value="ECO:0007669"/>
    <property type="project" value="UniProtKB-UniRule"/>
</dbReference>
<accession>A0A6I2UAT0</accession>
<evidence type="ECO:0000256" key="3">
    <source>
        <dbReference type="ARBA" id="ARBA00013085"/>
    </source>
</evidence>
<protein>
    <recommendedName>
        <fullName evidence="3 8">Histidinol-phosphatase</fullName>
        <shortName evidence="8">HolPase</shortName>
        <ecNumber evidence="3 8">3.1.3.15</ecNumber>
    </recommendedName>
</protein>
<keyword evidence="6 8" id="KW-0368">Histidine biosynthesis</keyword>
<comment type="caution">
    <text evidence="10">The sequence shown here is derived from an EMBL/GenBank/DDBJ whole genome shotgun (WGS) entry which is preliminary data.</text>
</comment>
<dbReference type="PANTHER" id="PTHR21039:SF0">
    <property type="entry name" value="HISTIDINOL-PHOSPHATASE"/>
    <property type="match status" value="1"/>
</dbReference>
<keyword evidence="11" id="KW-1185">Reference proteome</keyword>
<dbReference type="AlphaFoldDB" id="A0A6I2UAT0"/>
<comment type="pathway">
    <text evidence="1 8">Amino-acid biosynthesis; L-histidine biosynthesis; L-histidine from 5-phospho-alpha-D-ribose 1-diphosphate: step 8/9.</text>
</comment>
<dbReference type="Gene3D" id="3.20.20.140">
    <property type="entry name" value="Metal-dependent hydrolases"/>
    <property type="match status" value="1"/>
</dbReference>
<proteinExistence type="inferred from homology"/>
<reference evidence="10 11" key="1">
    <citation type="submission" date="2019-08" db="EMBL/GenBank/DDBJ databases">
        <title>In-depth cultivation of the pig gut microbiome towards novel bacterial diversity and tailored functional studies.</title>
        <authorList>
            <person name="Wylensek D."/>
            <person name="Hitch T.C.A."/>
            <person name="Clavel T."/>
        </authorList>
    </citation>
    <scope>NUCLEOTIDE SEQUENCE [LARGE SCALE GENOMIC DNA]</scope>
    <source>
        <strain evidence="10 11">WCA-693-APC-5D-A</strain>
    </source>
</reference>
<keyword evidence="4 8" id="KW-0028">Amino-acid biosynthesis</keyword>